<dbReference type="STRING" id="75743.A0A401PB32"/>
<protein>
    <recommendedName>
        <fullName evidence="2">Mitochondrial fission regulator</fullName>
    </recommendedName>
</protein>
<organism evidence="5 6">
    <name type="scientific">Scyliorhinus torazame</name>
    <name type="common">Cloudy catshark</name>
    <name type="synonym">Catulus torazame</name>
    <dbReference type="NCBI Taxonomy" id="75743"/>
    <lineage>
        <taxon>Eukaryota</taxon>
        <taxon>Metazoa</taxon>
        <taxon>Chordata</taxon>
        <taxon>Craniata</taxon>
        <taxon>Vertebrata</taxon>
        <taxon>Chondrichthyes</taxon>
        <taxon>Elasmobranchii</taxon>
        <taxon>Galeomorphii</taxon>
        <taxon>Galeoidea</taxon>
        <taxon>Carcharhiniformes</taxon>
        <taxon>Scyliorhinidae</taxon>
        <taxon>Scyliorhinus</taxon>
    </lineage>
</organism>
<reference evidence="5 6" key="1">
    <citation type="journal article" date="2018" name="Nat. Ecol. Evol.">
        <title>Shark genomes provide insights into elasmobranch evolution and the origin of vertebrates.</title>
        <authorList>
            <person name="Hara Y"/>
            <person name="Yamaguchi K"/>
            <person name="Onimaru K"/>
            <person name="Kadota M"/>
            <person name="Koyanagi M"/>
            <person name="Keeley SD"/>
            <person name="Tatsumi K"/>
            <person name="Tanaka K"/>
            <person name="Motone F"/>
            <person name="Kageyama Y"/>
            <person name="Nozu R"/>
            <person name="Adachi N"/>
            <person name="Nishimura O"/>
            <person name="Nakagawa R"/>
            <person name="Tanegashima C"/>
            <person name="Kiyatake I"/>
            <person name="Matsumoto R"/>
            <person name="Murakumo K"/>
            <person name="Nishida K"/>
            <person name="Terakita A"/>
            <person name="Kuratani S"/>
            <person name="Sato K"/>
            <person name="Hyodo S Kuraku.S."/>
        </authorList>
    </citation>
    <scope>NUCLEOTIDE SEQUENCE [LARGE SCALE GENOMIC DNA]</scope>
</reference>
<keyword evidence="6" id="KW-1185">Reference proteome</keyword>
<evidence type="ECO:0000313" key="5">
    <source>
        <dbReference type="EMBL" id="GCB70321.1"/>
    </source>
</evidence>
<proteinExistence type="inferred from homology"/>
<dbReference type="InterPro" id="IPR007972">
    <property type="entry name" value="Mtfr1"/>
</dbReference>
<feature type="coiled-coil region" evidence="3">
    <location>
        <begin position="137"/>
        <end position="164"/>
    </location>
</feature>
<dbReference type="PANTHER" id="PTHR14215">
    <property type="entry name" value="PROTEIN OF UNKNOWN FUNCTION DUF729"/>
    <property type="match status" value="1"/>
</dbReference>
<dbReference type="GO" id="GO:0009060">
    <property type="term" value="P:aerobic respiration"/>
    <property type="evidence" value="ECO:0007669"/>
    <property type="project" value="UniProtKB-UniRule"/>
</dbReference>
<dbReference type="Pfam" id="PF05308">
    <property type="entry name" value="Mito_fiss_reg"/>
    <property type="match status" value="1"/>
</dbReference>
<accession>A0A401PB32</accession>
<comment type="function">
    <text evidence="2">Plays a role in mitochondrial aerobic respiration. Regulates mitochondrial organization and fission.</text>
</comment>
<evidence type="ECO:0000313" key="6">
    <source>
        <dbReference type="Proteomes" id="UP000288216"/>
    </source>
</evidence>
<sequence>MSRLLNFICELLEYFGISSDLLIQLWRSKPYGQSRSIVRRIGSSLPLNHWPRVCFQLLAGLKEPESCNYSHKPMVPSLADVPWIADDEGEVFTRFRNEIRPVKVEQMIGPMQEYCKPTTSINHLKSRNSTWNLGASNENALNKISQLEDELTRLRSQIAKLVTMQDQRSDIPCTPVASVPPPKLTSTPLGTLYGPSKSAPPPPPPPPPMSTAENSAASARDLVIKCQAMKSNSSHVTIKPKPTENSSKPFSMMDVLKDMQNVKLRVVARSPGGTPMGKKPAINASVSDPAALIADALKRKFSHRYMNESSDNENEPFEFSPLSSPETSRFGQHLKHGKPNILKTCKILKPADVNIGNYS</sequence>
<feature type="compositionally biased region" description="Polar residues" evidence="4">
    <location>
        <begin position="321"/>
        <end position="330"/>
    </location>
</feature>
<feature type="compositionally biased region" description="Pro residues" evidence="4">
    <location>
        <begin position="198"/>
        <end position="209"/>
    </location>
</feature>
<dbReference type="AlphaFoldDB" id="A0A401PB32"/>
<feature type="region of interest" description="Disordered" evidence="4">
    <location>
        <begin position="164"/>
        <end position="217"/>
    </location>
</feature>
<keyword evidence="3" id="KW-0175">Coiled coil</keyword>
<feature type="region of interest" description="Disordered" evidence="4">
    <location>
        <begin position="307"/>
        <end position="333"/>
    </location>
</feature>
<comment type="caution">
    <text evidence="5">The sequence shown here is derived from an EMBL/GenBank/DDBJ whole genome shotgun (WGS) entry which is preliminary data.</text>
</comment>
<name>A0A401PB32_SCYTO</name>
<dbReference type="Proteomes" id="UP000288216">
    <property type="component" value="Unassembled WGS sequence"/>
</dbReference>
<comment type="subcellular location">
    <subcellularLocation>
        <location evidence="2">Mitochondrion</location>
    </subcellularLocation>
</comment>
<evidence type="ECO:0000256" key="1">
    <source>
        <dbReference type="ARBA" id="ARBA00005807"/>
    </source>
</evidence>
<gene>
    <name evidence="5" type="ORF">scyTo_0008546</name>
</gene>
<dbReference type="OMA" id="KKKFASH"/>
<dbReference type="PANTHER" id="PTHR14215:SF0">
    <property type="entry name" value="WH2 DOMAIN-CONTAINING PROTEIN"/>
    <property type="match status" value="1"/>
</dbReference>
<dbReference type="OrthoDB" id="2133332at2759"/>
<dbReference type="GO" id="GO:0000266">
    <property type="term" value="P:mitochondrial fission"/>
    <property type="evidence" value="ECO:0007669"/>
    <property type="project" value="UniProtKB-UniRule"/>
</dbReference>
<evidence type="ECO:0000256" key="2">
    <source>
        <dbReference type="RuleBase" id="RU369053"/>
    </source>
</evidence>
<evidence type="ECO:0000256" key="4">
    <source>
        <dbReference type="SAM" id="MobiDB-lite"/>
    </source>
</evidence>
<keyword evidence="2" id="KW-0496">Mitochondrion</keyword>
<dbReference type="EMBL" id="BFAA01003300">
    <property type="protein sequence ID" value="GCB70321.1"/>
    <property type="molecule type" value="Genomic_DNA"/>
</dbReference>
<comment type="similarity">
    <text evidence="1 2">Belongs to the MTFR1 family.</text>
</comment>
<dbReference type="GO" id="GO:0005739">
    <property type="term" value="C:mitochondrion"/>
    <property type="evidence" value="ECO:0007669"/>
    <property type="project" value="UniProtKB-SubCell"/>
</dbReference>
<evidence type="ECO:0000256" key="3">
    <source>
        <dbReference type="SAM" id="Coils"/>
    </source>
</evidence>